<dbReference type="GO" id="GO:0009425">
    <property type="term" value="C:bacterial-type flagellum basal body"/>
    <property type="evidence" value="ECO:0007669"/>
    <property type="project" value="UniProtKB-SubCell"/>
</dbReference>
<feature type="coiled-coil region" evidence="7">
    <location>
        <begin position="130"/>
        <end position="157"/>
    </location>
</feature>
<dbReference type="Pfam" id="PF00460">
    <property type="entry name" value="Flg_bb_rod"/>
    <property type="match status" value="1"/>
</dbReference>
<dbReference type="InterPro" id="IPR001444">
    <property type="entry name" value="Flag_bb_rod_N"/>
</dbReference>
<dbReference type="AlphaFoldDB" id="A0A178MRN2"/>
<comment type="similarity">
    <text evidence="3">Belongs to the flagella basal body rod proteins family.</text>
</comment>
<dbReference type="PANTHER" id="PTHR30033:SF1">
    <property type="entry name" value="FLAGELLAR HOOK-ASSOCIATED PROTEIN 1"/>
    <property type="match status" value="1"/>
</dbReference>
<evidence type="ECO:0000256" key="5">
    <source>
        <dbReference type="ARBA" id="ARBA00022525"/>
    </source>
</evidence>
<dbReference type="InterPro" id="IPR002371">
    <property type="entry name" value="FlgK"/>
</dbReference>
<evidence type="ECO:0000256" key="6">
    <source>
        <dbReference type="ARBA" id="ARBA00023143"/>
    </source>
</evidence>
<evidence type="ECO:0000259" key="9">
    <source>
        <dbReference type="Pfam" id="PF06429"/>
    </source>
</evidence>
<feature type="domain" description="Flagellar basal body rod protein N-terminal" evidence="8">
    <location>
        <begin position="1"/>
        <end position="31"/>
    </location>
</feature>
<keyword evidence="6" id="KW-0975">Bacterial flagellum</keyword>
<proteinExistence type="inferred from homology"/>
<evidence type="ECO:0000313" key="12">
    <source>
        <dbReference type="Proteomes" id="UP000078543"/>
    </source>
</evidence>
<accession>A0A178MRN2</accession>
<gene>
    <name evidence="11" type="ORF">A6A05_11650</name>
</gene>
<dbReference type="InterPro" id="IPR053927">
    <property type="entry name" value="FlgK_helical"/>
</dbReference>
<reference evidence="11 12" key="1">
    <citation type="submission" date="2016-04" db="EMBL/GenBank/DDBJ databases">
        <title>Draft genome sequence of freshwater magnetotactic bacteria Magnetospirillum marisnigri SP-1 and Magnetospirillum moscoviense BB-1.</title>
        <authorList>
            <person name="Koziaeva V."/>
            <person name="Dziuba M.V."/>
            <person name="Ivanov T.M."/>
            <person name="Kuznetsov B."/>
            <person name="Grouzdev D.S."/>
        </authorList>
    </citation>
    <scope>NUCLEOTIDE SEQUENCE [LARGE SCALE GENOMIC DNA]</scope>
    <source>
        <strain evidence="11 12">BB-1</strain>
    </source>
</reference>
<dbReference type="EMBL" id="LWQU01000135">
    <property type="protein sequence ID" value="OAN50768.1"/>
    <property type="molecule type" value="Genomic_DNA"/>
</dbReference>
<comment type="caution">
    <text evidence="11">The sequence shown here is derived from an EMBL/GenBank/DDBJ whole genome shotgun (WGS) entry which is preliminary data.</text>
</comment>
<dbReference type="GO" id="GO:0005576">
    <property type="term" value="C:extracellular region"/>
    <property type="evidence" value="ECO:0007669"/>
    <property type="project" value="UniProtKB-SubCell"/>
</dbReference>
<evidence type="ECO:0000313" key="11">
    <source>
        <dbReference type="EMBL" id="OAN50768.1"/>
    </source>
</evidence>
<sequence>MNTALSGLLTSQRGLDVIAQNVSNVNTVGYTRKVLNQEARIVGGVGAGVQEGSLTRMAHEGLLKDIRRQNSELGRLEAEQTMYPRIDDLFGEVEDDTSIAHRLSDLMNAFESLSTQSDKSSTQWNTVQKAQDVSDSMQDMTRQIQNLRLEADNQIDLTVDNINRMLDDINDLNQKIVKHGTIATGTADLEDQRDVLLTELSKSIDIQYFKRQDNSVSIFTNSGEMLLDNQVQHLSYTSSTVTAAWMTSAGGQFGKITAEGSGLDLTNDLTSGQIRAFIKMRDEVLPQAQSMIDEMAKQLHDNVNQIHNRGTSLPNISSSYNGTRAFASQGDIVNDAADAVATMYRAGGTVTHGGLAFAAGSGSYPWQATLTATNAVFTAADFPAGTVFTLSGTDTARNAGTYRVVERTDNWNVVVEKVNPRQTIQLDTGDDVVLGLFDTSGDQIAKTTLNTIMQVDYQATAGLTPGTGRNVADFDNRTDHGDWSINEVTAHIEGWLKAEGYSNASVNLNSDGKLDISVGDTTVSLAFRDQGSSTDGADQADAKIFFDATGDGATDQTVSGFSNFFGLNDFYVKDNANSIHDSAIQDDSFTTSTSRTLSLWDSTGQIGPEFTVAANSSLSDIADSVNRYGRVTESARLSTTSWTTTSAATVTIADPSGTLFTQALPAGAYTVEALAGLLNQSSVTATVVVDGAYKRLRLTDSRGEELTATINGGDLSTGSDLGTTLEMSKEQKVYAAVVPDGSGSRLRIIHSGNQELFLSSDLDGQGKNLLSDLSLEAAATTTAAGLAVRQELVAGPERISRGMMQWNSDVDEYFISEGDNAVALQMAELGTTKLSFDSAGGLFQGQYTLSEYAAATISVVAGDSDHSKTVLDYQSTLSESLDFQYTSFSGVNLDEEVSAMIDYQQAYTASAKVITAIQEMLEVLVNIIQ</sequence>
<evidence type="ECO:0000256" key="2">
    <source>
        <dbReference type="ARBA" id="ARBA00004613"/>
    </source>
</evidence>
<keyword evidence="12" id="KW-1185">Reference proteome</keyword>
<dbReference type="Pfam" id="PF06429">
    <property type="entry name" value="Flg_bbr_C"/>
    <property type="match status" value="1"/>
</dbReference>
<dbReference type="NCBIfam" id="TIGR02492">
    <property type="entry name" value="flgK_ends"/>
    <property type="match status" value="1"/>
</dbReference>
<dbReference type="GO" id="GO:0009424">
    <property type="term" value="C:bacterial-type flagellum hook"/>
    <property type="evidence" value="ECO:0007669"/>
    <property type="project" value="InterPro"/>
</dbReference>
<evidence type="ECO:0000259" key="10">
    <source>
        <dbReference type="Pfam" id="PF22638"/>
    </source>
</evidence>
<dbReference type="InterPro" id="IPR010930">
    <property type="entry name" value="Flg_bb/hook_C_dom"/>
</dbReference>
<organism evidence="11 12">
    <name type="scientific">Magnetospirillum moscoviense</name>
    <dbReference type="NCBI Taxonomy" id="1437059"/>
    <lineage>
        <taxon>Bacteria</taxon>
        <taxon>Pseudomonadati</taxon>
        <taxon>Pseudomonadota</taxon>
        <taxon>Alphaproteobacteria</taxon>
        <taxon>Rhodospirillales</taxon>
        <taxon>Rhodospirillaceae</taxon>
        <taxon>Magnetospirillum</taxon>
    </lineage>
</organism>
<dbReference type="STRING" id="1437059.A6A05_11650"/>
<evidence type="ECO:0000256" key="1">
    <source>
        <dbReference type="ARBA" id="ARBA00004117"/>
    </source>
</evidence>
<evidence type="ECO:0000256" key="3">
    <source>
        <dbReference type="ARBA" id="ARBA00009677"/>
    </source>
</evidence>
<name>A0A178MRN2_9PROT</name>
<keyword evidence="5" id="KW-0964">Secreted</keyword>
<evidence type="ECO:0000256" key="7">
    <source>
        <dbReference type="SAM" id="Coils"/>
    </source>
</evidence>
<keyword evidence="7" id="KW-0175">Coiled coil</keyword>
<feature type="domain" description="Flagellar hook-associated protein FlgK helical" evidence="10">
    <location>
        <begin position="85"/>
        <end position="313"/>
    </location>
</feature>
<feature type="domain" description="Flagellar basal-body/hook protein C-terminal" evidence="9">
    <location>
        <begin position="885"/>
        <end position="926"/>
    </location>
</feature>
<comment type="subcellular location">
    <subcellularLocation>
        <location evidence="1">Bacterial flagellum basal body</location>
    </subcellularLocation>
    <subcellularLocation>
        <location evidence="2">Secreted</location>
    </subcellularLocation>
</comment>
<evidence type="ECO:0000256" key="4">
    <source>
        <dbReference type="ARBA" id="ARBA00016244"/>
    </source>
</evidence>
<protein>
    <recommendedName>
        <fullName evidence="4">Flagellar hook-associated protein 1</fullName>
    </recommendedName>
</protein>
<evidence type="ECO:0000259" key="8">
    <source>
        <dbReference type="Pfam" id="PF00460"/>
    </source>
</evidence>
<dbReference type="PANTHER" id="PTHR30033">
    <property type="entry name" value="FLAGELLAR HOOK-ASSOCIATED PROTEIN 1"/>
    <property type="match status" value="1"/>
</dbReference>
<dbReference type="GO" id="GO:0005198">
    <property type="term" value="F:structural molecule activity"/>
    <property type="evidence" value="ECO:0007669"/>
    <property type="project" value="InterPro"/>
</dbReference>
<dbReference type="Pfam" id="PF22638">
    <property type="entry name" value="FlgK_D1"/>
    <property type="match status" value="1"/>
</dbReference>
<dbReference type="GO" id="GO:0044780">
    <property type="term" value="P:bacterial-type flagellum assembly"/>
    <property type="evidence" value="ECO:0007669"/>
    <property type="project" value="InterPro"/>
</dbReference>
<dbReference type="Proteomes" id="UP000078543">
    <property type="component" value="Unassembled WGS sequence"/>
</dbReference>